<accession>A0A8T5VPH4</accession>
<dbReference type="SUPFAM" id="SSF52540">
    <property type="entry name" value="P-loop containing nucleoside triphosphate hydrolases"/>
    <property type="match status" value="1"/>
</dbReference>
<dbReference type="Gene3D" id="3.40.50.300">
    <property type="entry name" value="P-loop containing nucleotide triphosphate hydrolases"/>
    <property type="match status" value="1"/>
</dbReference>
<dbReference type="AlphaFoldDB" id="A0A8T5VPH4"/>
<proteinExistence type="predicted"/>
<reference evidence="1" key="1">
    <citation type="journal article" date="2017" name="Syst. Appl. Microbiol.">
        <title>Soybeans inoculated with root zone soils of Canadian native legumes harbour diverse and novel Bradyrhizobium spp. that possess agricultural potential.</title>
        <authorList>
            <person name="Bromfield E.S.P."/>
            <person name="Cloutier S."/>
            <person name="Tambong J.T."/>
            <person name="Tran Thi T.V."/>
        </authorList>
    </citation>
    <scope>NUCLEOTIDE SEQUENCE</scope>
    <source>
        <strain evidence="1">1S5</strain>
    </source>
</reference>
<dbReference type="EMBL" id="CP096255">
    <property type="protein sequence ID" value="UPT89255.1"/>
    <property type="molecule type" value="Genomic_DNA"/>
</dbReference>
<gene>
    <name evidence="1" type="ORF">HAP41_0000009925</name>
</gene>
<name>A0A8T5VPH4_9BRAD</name>
<organism evidence="1 2">
    <name type="scientific">Bradyrhizobium barranii subsp. apii</name>
    <dbReference type="NCBI Taxonomy" id="2819348"/>
    <lineage>
        <taxon>Bacteria</taxon>
        <taxon>Pseudomonadati</taxon>
        <taxon>Pseudomonadota</taxon>
        <taxon>Alphaproteobacteria</taxon>
        <taxon>Hyphomicrobiales</taxon>
        <taxon>Nitrobacteraceae</taxon>
        <taxon>Bradyrhizobium</taxon>
        <taxon>Bradyrhizobium barranii</taxon>
    </lineage>
</organism>
<evidence type="ECO:0000313" key="2">
    <source>
        <dbReference type="Proteomes" id="UP000551709"/>
    </source>
</evidence>
<sequence length="138" mass="15314">MNWDQFLTAELTRNPLPVIDPRDWQDKPVPTRDWLVDGLVPMRVVTLYYGDGGTGKTLTAMQLIAATALKLDWFGRSVEKPGPTLLYTAEDEADELHRRFAAIIAQSGHQLRDLEGVQVIPMAGLDRKRSSAALLNGA</sequence>
<dbReference type="Pfam" id="PF13481">
    <property type="entry name" value="AAA_25"/>
    <property type="match status" value="1"/>
</dbReference>
<evidence type="ECO:0000313" key="1">
    <source>
        <dbReference type="EMBL" id="UPT89255.1"/>
    </source>
</evidence>
<dbReference type="RefSeq" id="WP_166102982.1">
    <property type="nucleotide sequence ID" value="NZ_CP096255.1"/>
</dbReference>
<dbReference type="InterPro" id="IPR027417">
    <property type="entry name" value="P-loop_NTPase"/>
</dbReference>
<reference evidence="1" key="2">
    <citation type="submission" date="2022-04" db="EMBL/GenBank/DDBJ databases">
        <authorList>
            <person name="Bromfield E.S.P."/>
            <person name="Cloutier S."/>
        </authorList>
    </citation>
    <scope>NUCLEOTIDE SEQUENCE</scope>
    <source>
        <strain evidence="1">1S5</strain>
    </source>
</reference>
<dbReference type="Proteomes" id="UP000551709">
    <property type="component" value="Chromosome"/>
</dbReference>
<protein>
    <submittedName>
        <fullName evidence="1">AAA family ATPase</fullName>
    </submittedName>
</protein>